<evidence type="ECO:0000256" key="2">
    <source>
        <dbReference type="ARBA" id="ARBA00008420"/>
    </source>
</evidence>
<evidence type="ECO:0000256" key="8">
    <source>
        <dbReference type="ARBA" id="ARBA00048090"/>
    </source>
</evidence>
<reference evidence="10" key="1">
    <citation type="submission" date="2021-01" db="EMBL/GenBank/DDBJ databases">
        <title>Ramlibacter sp. strain AW1 16S ribosomal RNA gene Genome sequencing and assembly.</title>
        <authorList>
            <person name="Kang M."/>
        </authorList>
    </citation>
    <scope>NUCLEOTIDE SEQUENCE</scope>
    <source>
        <strain evidence="10">AW1</strain>
    </source>
</reference>
<keyword evidence="11" id="KW-1185">Reference proteome</keyword>
<gene>
    <name evidence="10" type="ORF">JI739_16675</name>
</gene>
<keyword evidence="7 9" id="KW-0067">ATP-binding</keyword>
<dbReference type="SUPFAM" id="SSF52540">
    <property type="entry name" value="P-loop containing nucleoside triphosphate hydrolases"/>
    <property type="match status" value="1"/>
</dbReference>
<evidence type="ECO:0000256" key="7">
    <source>
        <dbReference type="ARBA" id="ARBA00022840"/>
    </source>
</evidence>
<evidence type="ECO:0000256" key="9">
    <source>
        <dbReference type="RuleBase" id="RU363066"/>
    </source>
</evidence>
<comment type="caution">
    <text evidence="10">The sequence shown here is derived from an EMBL/GenBank/DDBJ whole genome shotgun (WGS) entry which is preliminary data.</text>
</comment>
<dbReference type="GO" id="GO:0005524">
    <property type="term" value="F:ATP binding"/>
    <property type="evidence" value="ECO:0007669"/>
    <property type="project" value="UniProtKB-KW"/>
</dbReference>
<dbReference type="PANTHER" id="PTHR43442">
    <property type="entry name" value="GLUCONOKINASE-RELATED"/>
    <property type="match status" value="1"/>
</dbReference>
<keyword evidence="4 9" id="KW-0808">Transferase</keyword>
<comment type="pathway">
    <text evidence="1">Carbohydrate acid metabolism.</text>
</comment>
<dbReference type="InterPro" id="IPR027417">
    <property type="entry name" value="P-loop_NTPase"/>
</dbReference>
<evidence type="ECO:0000313" key="11">
    <source>
        <dbReference type="Proteomes" id="UP000613011"/>
    </source>
</evidence>
<comment type="catalytic activity">
    <reaction evidence="8 9">
        <text>D-gluconate + ATP = 6-phospho-D-gluconate + ADP + H(+)</text>
        <dbReference type="Rhea" id="RHEA:19433"/>
        <dbReference type="ChEBI" id="CHEBI:15378"/>
        <dbReference type="ChEBI" id="CHEBI:18391"/>
        <dbReference type="ChEBI" id="CHEBI:30616"/>
        <dbReference type="ChEBI" id="CHEBI:58759"/>
        <dbReference type="ChEBI" id="CHEBI:456216"/>
        <dbReference type="EC" id="2.7.1.12"/>
    </reaction>
</comment>
<evidence type="ECO:0000256" key="6">
    <source>
        <dbReference type="ARBA" id="ARBA00022777"/>
    </source>
</evidence>
<evidence type="ECO:0000313" key="10">
    <source>
        <dbReference type="EMBL" id="MBL0421987.1"/>
    </source>
</evidence>
<dbReference type="RefSeq" id="WP_201685061.1">
    <property type="nucleotide sequence ID" value="NZ_JAEQNA010000006.1"/>
</dbReference>
<sequence length="164" mass="17757">MAAPFWLVMGVSGSGKSTVARALAEHLGGAFIEGDDYHPRRNIELMSQGKALADADRWPWLAAVAEAATRVDTRPVVIACSALKRGYRDLLRERLPGLRVLFLQAGPDLLHARLDARRDHFMKAGLLRSQFADLEPPVGEAGVDVLDVSRPLPAVVEAALRIAG</sequence>
<dbReference type="GO" id="GO:0046316">
    <property type="term" value="F:gluconokinase activity"/>
    <property type="evidence" value="ECO:0007669"/>
    <property type="project" value="UniProtKB-EC"/>
</dbReference>
<dbReference type="GO" id="GO:0005975">
    <property type="term" value="P:carbohydrate metabolic process"/>
    <property type="evidence" value="ECO:0007669"/>
    <property type="project" value="InterPro"/>
</dbReference>
<dbReference type="AlphaFoldDB" id="A0A937D653"/>
<dbReference type="EMBL" id="JAEQNA010000006">
    <property type="protein sequence ID" value="MBL0421987.1"/>
    <property type="molecule type" value="Genomic_DNA"/>
</dbReference>
<name>A0A937D653_9BURK</name>
<dbReference type="Gene3D" id="3.40.50.300">
    <property type="entry name" value="P-loop containing nucleotide triphosphate hydrolases"/>
    <property type="match status" value="1"/>
</dbReference>
<keyword evidence="5 9" id="KW-0547">Nucleotide-binding</keyword>
<dbReference type="CDD" id="cd02021">
    <property type="entry name" value="GntK"/>
    <property type="match status" value="1"/>
</dbReference>
<keyword evidence="6 9" id="KW-0418">Kinase</keyword>
<dbReference type="InterPro" id="IPR006001">
    <property type="entry name" value="Therm_gnt_kin"/>
</dbReference>
<dbReference type="NCBIfam" id="TIGR01313">
    <property type="entry name" value="therm_gnt_kin"/>
    <property type="match status" value="1"/>
</dbReference>
<protein>
    <recommendedName>
        <fullName evidence="3 9">Gluconokinase</fullName>
        <ecNumber evidence="3 9">2.7.1.12</ecNumber>
    </recommendedName>
</protein>
<evidence type="ECO:0000256" key="5">
    <source>
        <dbReference type="ARBA" id="ARBA00022741"/>
    </source>
</evidence>
<proteinExistence type="inferred from homology"/>
<comment type="similarity">
    <text evidence="2 9">Belongs to the gluconokinase GntK/GntV family.</text>
</comment>
<dbReference type="Proteomes" id="UP000613011">
    <property type="component" value="Unassembled WGS sequence"/>
</dbReference>
<dbReference type="GO" id="GO:0005737">
    <property type="term" value="C:cytoplasm"/>
    <property type="evidence" value="ECO:0007669"/>
    <property type="project" value="TreeGrafter"/>
</dbReference>
<organism evidence="10 11">
    <name type="scientific">Ramlibacter aurantiacus</name>
    <dbReference type="NCBI Taxonomy" id="2801330"/>
    <lineage>
        <taxon>Bacteria</taxon>
        <taxon>Pseudomonadati</taxon>
        <taxon>Pseudomonadota</taxon>
        <taxon>Betaproteobacteria</taxon>
        <taxon>Burkholderiales</taxon>
        <taxon>Comamonadaceae</taxon>
        <taxon>Ramlibacter</taxon>
    </lineage>
</organism>
<evidence type="ECO:0000256" key="4">
    <source>
        <dbReference type="ARBA" id="ARBA00022679"/>
    </source>
</evidence>
<evidence type="ECO:0000256" key="1">
    <source>
        <dbReference type="ARBA" id="ARBA00004761"/>
    </source>
</evidence>
<dbReference type="EC" id="2.7.1.12" evidence="3 9"/>
<dbReference type="PANTHER" id="PTHR43442:SF3">
    <property type="entry name" value="GLUCONOKINASE-RELATED"/>
    <property type="match status" value="1"/>
</dbReference>
<dbReference type="Pfam" id="PF13671">
    <property type="entry name" value="AAA_33"/>
    <property type="match status" value="1"/>
</dbReference>
<evidence type="ECO:0000256" key="3">
    <source>
        <dbReference type="ARBA" id="ARBA00012054"/>
    </source>
</evidence>
<accession>A0A937D653</accession>